<feature type="domain" description="Type VI secretion system component TssM1 helical" evidence="5">
    <location>
        <begin position="969"/>
        <end position="1068"/>
    </location>
</feature>
<evidence type="ECO:0000259" key="4">
    <source>
        <dbReference type="Pfam" id="PF14331"/>
    </source>
</evidence>
<evidence type="ECO:0000259" key="5">
    <source>
        <dbReference type="Pfam" id="PF21070"/>
    </source>
</evidence>
<dbReference type="SUPFAM" id="SSF52540">
    <property type="entry name" value="P-loop containing nucleoside triphosphate hydrolases"/>
    <property type="match status" value="1"/>
</dbReference>
<gene>
    <name evidence="6" type="ORF">NIDE1973</name>
</gene>
<dbReference type="STRING" id="330214.NIDE1973"/>
<dbReference type="InterPro" id="IPR010623">
    <property type="entry name" value="IcmF_C"/>
</dbReference>
<dbReference type="HOGENOM" id="CLU_003353_4_0_0"/>
<reference evidence="6 7" key="1">
    <citation type="journal article" date="2010" name="Proc. Natl. Acad. Sci. U.S.A.">
        <title>A Nitrospira metagenome illuminates the physiology and evolution of globally important nitrite-oxidizing bacteria.</title>
        <authorList>
            <person name="Lucker S."/>
            <person name="Wagner M."/>
            <person name="Maixner F."/>
            <person name="Pelletier E."/>
            <person name="Koch H."/>
            <person name="Vacherie B."/>
            <person name="Rattei T."/>
            <person name="Sinninghe Damste J."/>
            <person name="Spieck E."/>
            <person name="Le Paslier D."/>
            <person name="Daims H."/>
        </authorList>
    </citation>
    <scope>NUCLEOTIDE SEQUENCE [LARGE SCALE GENOMIC DNA]</scope>
</reference>
<keyword evidence="1" id="KW-0812">Transmembrane</keyword>
<dbReference type="InterPro" id="IPR048677">
    <property type="entry name" value="TssM1_hel"/>
</dbReference>
<dbReference type="InterPro" id="IPR017731">
    <property type="entry name" value="TssM1-like"/>
</dbReference>
<dbReference type="InterPro" id="IPR053156">
    <property type="entry name" value="T6SS_TssM-like"/>
</dbReference>
<dbReference type="Pfam" id="PF06761">
    <property type="entry name" value="IcmF-related"/>
    <property type="match status" value="1"/>
</dbReference>
<dbReference type="InterPro" id="IPR027417">
    <property type="entry name" value="P-loop_NTPase"/>
</dbReference>
<feature type="domain" description="Type VI secretion system component TssM1 N-terminal" evidence="4">
    <location>
        <begin position="197"/>
        <end position="453"/>
    </location>
</feature>
<dbReference type="NCBIfam" id="TIGR03348">
    <property type="entry name" value="VI_IcmF"/>
    <property type="match status" value="1"/>
</dbReference>
<evidence type="ECO:0008006" key="8">
    <source>
        <dbReference type="Google" id="ProtNLM"/>
    </source>
</evidence>
<evidence type="ECO:0000256" key="1">
    <source>
        <dbReference type="SAM" id="Phobius"/>
    </source>
</evidence>
<sequence>MIGIFSKIRSIVVAILRHPRLVIEFGVVCLIWLVWLIGPQIGLESVESRVQVIIVIGLLRFVFYIVHHLVSQRRATQLEASLQQQAQLQVAAARADHKEELEALRRQFDKGVAALKESTIGKGLKGKAALYALPWYMFIGPPASGKSTALRHSGLQFPYLGESGQGLQGMGGTRNCDWWFTNDAVLLDTAGRYVTHEEDQKEWLGFLDLLKRCRKEKPINGILAAISIADLMQASEEELEAHAKKIRSRVDELMTHLGITFPVYLIFTKCDLVRGFVEFFEELTKTEREKIWGCTFSKSSAKEPAHVRFKAEFDQLLAAVKSRRLARLVNARGPYKLNIFTFPLQLASATDKLNHFVDVLFQSNPYQENPMFRGFYLTSGTQEGAPIDRILGAISRASGLGEMVASMFSPAETKSYFLKDLFTEVIFPDHFLAGPTTTIHKQRGFLRVASFAAATVFIAISVVALAWSYVGNKALVSSTLSAALNAPDVALTDAASLERNTEYLDKLGDRFDELLSYTQNGAPLRLWGFYRGERLLDDLQEVYARQFEKIFLIPTKRYMEDELYRFTAGDVPRTTAHSSDYYYAMLKAYIMLGEPKRVSTAYLERWLTAHWSEQLSRLYATYAVPDWVQSSIKRHMILYARYLARVQQGRVELNKHLVASVQEQLRDIPIVERLYGLSLREIDESLRPFSVETALQGSHQGSVVSDYIVPGVFTLEGWKGPFQSAMTRVLEGLGNEAWVIGEPDTKQVDLERGIKKLYFQDYVLHWRAFLKSLKLGPAVTPANMEELLSTLSQTDSPVMRILEAVDHNTVPEPEGIAKLQDTAAGLLGKVKEKLGLESVGKKFEKTKRDPDTAEFPGGVTIHFLAMHNLIAAQKDAKEEAPFIQYLAELRKAHQVFRPLLRSETVGPDTKTLAKSIVAGEPNDLLQGVIKTDALLQKLDTELRESMLAVLSEPWLMTMRGVLERTRSDIDRRWGADVFQACQRTIEGKFPFRASGEDAVVADVVDFFHPSNGTLWRFYQAELKAFMEESGERLVRKAWNGIGMTFSDAFLESMERARFISDGLFTKGSPDLGTVLEVYPYPPQGFAGRTVTEVRLDVGGQPLRYRMEPQEWWEMKWPGPTPSAGATLLVQVGNTWVTREYKDVWGLFKLMNAGSVETADHSEVMVKVRWELQSPDAKPLQVRYDVKGRSARNPFRSGFFEQFNCAQHLM</sequence>
<evidence type="ECO:0000259" key="3">
    <source>
        <dbReference type="Pfam" id="PF06761"/>
    </source>
</evidence>
<name>D8PEN8_9BACT</name>
<organism evidence="6 7">
    <name type="scientific">Nitrospira defluvii</name>
    <dbReference type="NCBI Taxonomy" id="330214"/>
    <lineage>
        <taxon>Bacteria</taxon>
        <taxon>Pseudomonadati</taxon>
        <taxon>Nitrospirota</taxon>
        <taxon>Nitrospiria</taxon>
        <taxon>Nitrospirales</taxon>
        <taxon>Nitrospiraceae</taxon>
        <taxon>Nitrospira</taxon>
    </lineage>
</organism>
<feature type="transmembrane region" description="Helical" evidence="1">
    <location>
        <begin position="448"/>
        <end position="470"/>
    </location>
</feature>
<dbReference type="Pfam" id="PF21070">
    <property type="entry name" value="IcmF_helical"/>
    <property type="match status" value="1"/>
</dbReference>
<dbReference type="InterPro" id="IPR009612">
    <property type="entry name" value="IcmF-rel"/>
</dbReference>
<feature type="domain" description="Type VI secretion system IcmF C-terminal" evidence="2">
    <location>
        <begin position="1088"/>
        <end position="1168"/>
    </location>
</feature>
<dbReference type="InterPro" id="IPR025743">
    <property type="entry name" value="TssM1_N"/>
</dbReference>
<feature type="transmembrane region" description="Helical" evidence="1">
    <location>
        <begin position="21"/>
        <end position="38"/>
    </location>
</feature>
<keyword evidence="1" id="KW-1133">Transmembrane helix</keyword>
<evidence type="ECO:0000259" key="2">
    <source>
        <dbReference type="Pfam" id="PF06744"/>
    </source>
</evidence>
<keyword evidence="1" id="KW-0472">Membrane</keyword>
<dbReference type="Pfam" id="PF06744">
    <property type="entry name" value="IcmF_C"/>
    <property type="match status" value="1"/>
</dbReference>
<protein>
    <recommendedName>
        <fullName evidence="8">Type VI secretion system membrane subunit TssM</fullName>
    </recommendedName>
</protein>
<dbReference type="eggNOG" id="COG3523">
    <property type="taxonomic scope" value="Bacteria"/>
</dbReference>
<feature type="domain" description="IcmF-related" evidence="3">
    <location>
        <begin position="503"/>
        <end position="809"/>
    </location>
</feature>
<accession>D8PEN8</accession>
<evidence type="ECO:0000313" key="6">
    <source>
        <dbReference type="EMBL" id="CBK41697.1"/>
    </source>
</evidence>
<dbReference type="Proteomes" id="UP000001660">
    <property type="component" value="Chromosome"/>
</dbReference>
<dbReference type="AlphaFoldDB" id="D8PEN8"/>
<evidence type="ECO:0000313" key="7">
    <source>
        <dbReference type="Proteomes" id="UP000001660"/>
    </source>
</evidence>
<dbReference type="EMBL" id="FP929003">
    <property type="protein sequence ID" value="CBK41697.1"/>
    <property type="molecule type" value="Genomic_DNA"/>
</dbReference>
<dbReference type="KEGG" id="nde:NIDE1973"/>
<proteinExistence type="predicted"/>
<feature type="transmembrane region" description="Helical" evidence="1">
    <location>
        <begin position="50"/>
        <end position="70"/>
    </location>
</feature>
<dbReference type="PANTHER" id="PTHR36153">
    <property type="entry name" value="INNER MEMBRANE PROTEIN-RELATED"/>
    <property type="match status" value="1"/>
</dbReference>
<keyword evidence="7" id="KW-1185">Reference proteome</keyword>
<dbReference type="Pfam" id="PF14331">
    <property type="entry name" value="IcmF-related_N"/>
    <property type="match status" value="1"/>
</dbReference>
<dbReference type="PANTHER" id="PTHR36153:SF1">
    <property type="entry name" value="TYPE VI SECRETION SYSTEM COMPONENT TSSM1"/>
    <property type="match status" value="1"/>
</dbReference>